<reference evidence="4 5" key="1">
    <citation type="journal article" date="2015" name="Nature">
        <title>rRNA introns, odd ribosomes, and small enigmatic genomes across a large radiation of phyla.</title>
        <authorList>
            <person name="Brown C.T."/>
            <person name="Hug L.A."/>
            <person name="Thomas B.C."/>
            <person name="Sharon I."/>
            <person name="Castelle C.J."/>
            <person name="Singh A."/>
            <person name="Wilkins M.J."/>
            <person name="Williams K.H."/>
            <person name="Banfield J.F."/>
        </authorList>
    </citation>
    <scope>NUCLEOTIDE SEQUENCE [LARGE SCALE GENOMIC DNA]</scope>
</reference>
<comment type="similarity">
    <text evidence="1">Belongs to the CapA family.</text>
</comment>
<evidence type="ECO:0000256" key="2">
    <source>
        <dbReference type="SAM" id="SignalP"/>
    </source>
</evidence>
<evidence type="ECO:0000313" key="4">
    <source>
        <dbReference type="EMBL" id="KKS96934.1"/>
    </source>
</evidence>
<dbReference type="PANTHER" id="PTHR33393:SF11">
    <property type="entry name" value="POLYGLUTAMINE SYNTHESIS ACCESSORY PROTEIN RV0574C-RELATED"/>
    <property type="match status" value="1"/>
</dbReference>
<dbReference type="PANTHER" id="PTHR33393">
    <property type="entry name" value="POLYGLUTAMINE SYNTHESIS ACCESSORY PROTEIN RV0574C-RELATED"/>
    <property type="match status" value="1"/>
</dbReference>
<organism evidence="4 5">
    <name type="scientific">Candidatus Woesebacteria bacterium GW2011_GWB1_43_14</name>
    <dbReference type="NCBI Taxonomy" id="1618578"/>
    <lineage>
        <taxon>Bacteria</taxon>
        <taxon>Candidatus Woeseibacteriota</taxon>
    </lineage>
</organism>
<protein>
    <submittedName>
        <fullName evidence="4">SH3 type 3 domain protein</fullName>
    </submittedName>
</protein>
<dbReference type="EMBL" id="LCFQ01000013">
    <property type="protein sequence ID" value="KKS96934.1"/>
    <property type="molecule type" value="Genomic_DNA"/>
</dbReference>
<dbReference type="InterPro" id="IPR052169">
    <property type="entry name" value="CW_Biosynth-Accessory"/>
</dbReference>
<proteinExistence type="inferred from homology"/>
<dbReference type="PATRIC" id="fig|1618578.3.peg.398"/>
<dbReference type="Gene3D" id="3.60.21.10">
    <property type="match status" value="1"/>
</dbReference>
<sequence length="291" mass="32626">MNRKHLLLIVSSLMIFSFAPIMKVASTNSEVEVILTGDIMLGRTVATTSLDKKSDPNYPFIKVNDRLRSADVVFANLESPVATNCPRTYEGLIFCADPKMAEGLVYAGVDVVTLANNHILNYGQKGLTETTKVLNENGIAYTGLGNLVIKEIKGTKFGFLGFEFIDKWPVQDDYDLVAKSDSKVDVLIVGVHWGAEYRENRSDKQNEIAKKLVFNGADVIAGHHPHWVQEVEHINGKPVYYSLGNFVFDQMWSEKTREGLAIRLTFRDGKIVKEESLPVYIENWAQPAWVN</sequence>
<evidence type="ECO:0000256" key="1">
    <source>
        <dbReference type="ARBA" id="ARBA00005662"/>
    </source>
</evidence>
<dbReference type="SUPFAM" id="SSF56300">
    <property type="entry name" value="Metallo-dependent phosphatases"/>
    <property type="match status" value="1"/>
</dbReference>
<name>A0A0G1DGW2_9BACT</name>
<gene>
    <name evidence="4" type="ORF">UV74_C0013G0056</name>
</gene>
<feature type="chain" id="PRO_5002536493" evidence="2">
    <location>
        <begin position="20"/>
        <end position="291"/>
    </location>
</feature>
<accession>A0A0G1DGW2</accession>
<comment type="caution">
    <text evidence="4">The sequence shown here is derived from an EMBL/GenBank/DDBJ whole genome shotgun (WGS) entry which is preliminary data.</text>
</comment>
<evidence type="ECO:0000313" key="5">
    <source>
        <dbReference type="Proteomes" id="UP000034090"/>
    </source>
</evidence>
<feature type="signal peptide" evidence="2">
    <location>
        <begin position="1"/>
        <end position="19"/>
    </location>
</feature>
<keyword evidence="2" id="KW-0732">Signal</keyword>
<dbReference type="CDD" id="cd07381">
    <property type="entry name" value="MPP_CapA"/>
    <property type="match status" value="1"/>
</dbReference>
<dbReference type="Pfam" id="PF09587">
    <property type="entry name" value="PGA_cap"/>
    <property type="match status" value="1"/>
</dbReference>
<dbReference type="SMART" id="SM00854">
    <property type="entry name" value="PGA_cap"/>
    <property type="match status" value="1"/>
</dbReference>
<dbReference type="STRING" id="1618578.UV74_C0013G0056"/>
<dbReference type="Proteomes" id="UP000034090">
    <property type="component" value="Unassembled WGS sequence"/>
</dbReference>
<feature type="domain" description="Capsule synthesis protein CapA" evidence="3">
    <location>
        <begin position="32"/>
        <end position="250"/>
    </location>
</feature>
<dbReference type="InterPro" id="IPR019079">
    <property type="entry name" value="Capsule_synth_CapA"/>
</dbReference>
<dbReference type="AlphaFoldDB" id="A0A0G1DGW2"/>
<evidence type="ECO:0000259" key="3">
    <source>
        <dbReference type="SMART" id="SM00854"/>
    </source>
</evidence>
<dbReference type="InterPro" id="IPR029052">
    <property type="entry name" value="Metallo-depent_PP-like"/>
</dbReference>